<name>A0A9X2RF33_9BACT</name>
<dbReference type="GO" id="GO:0005737">
    <property type="term" value="C:cytoplasm"/>
    <property type="evidence" value="ECO:0007669"/>
    <property type="project" value="TreeGrafter"/>
</dbReference>
<keyword evidence="2" id="KW-0413">Isomerase</keyword>
<dbReference type="GO" id="GO:0016853">
    <property type="term" value="F:isomerase activity"/>
    <property type="evidence" value="ECO:0007669"/>
    <property type="project" value="UniProtKB-KW"/>
</dbReference>
<dbReference type="InterPro" id="IPR003719">
    <property type="entry name" value="Phenazine_PhzF-like"/>
</dbReference>
<accession>A0A9X2RF33</accession>
<dbReference type="Gene3D" id="3.10.310.10">
    <property type="entry name" value="Diaminopimelate Epimerase, Chain A, domain 1"/>
    <property type="match status" value="2"/>
</dbReference>
<sequence>MKLPLYQVDAFTNKLFNGNPAAIVPLTEWLSDELMQQIAAENNLSETAFFVEEGDGYRLRWFTPAVEVDLCGHATLATAHILFEELGYDKDEIIFKTRSGLLTVKKENGQLSMNFPAVEPEQAEGPAILFQALGIERTSNVYKSDDYMIVLDSEEEVANLQPDFRMLNEVDARGIIVTAPGDKVDFVSRFFAPQSGIDEDPVTGSAHTKTTPYWSRELGKTEMKARQISERGGDLTCRLKGDRVDILGQAVTYLKGEIFLG</sequence>
<dbReference type="PANTHER" id="PTHR13774">
    <property type="entry name" value="PHENAZINE BIOSYNTHESIS PROTEIN"/>
    <property type="match status" value="1"/>
</dbReference>
<evidence type="ECO:0000256" key="3">
    <source>
        <dbReference type="PIRSR" id="PIRSR016184-1"/>
    </source>
</evidence>
<reference evidence="4" key="1">
    <citation type="submission" date="2022-06" db="EMBL/GenBank/DDBJ databases">
        <title>Gracilimonas sp. CAU 1638 isolated from sea sediment.</title>
        <authorList>
            <person name="Kim W."/>
        </authorList>
    </citation>
    <scope>NUCLEOTIDE SEQUENCE</scope>
    <source>
        <strain evidence="4">CAU 1638</strain>
    </source>
</reference>
<organism evidence="4 5">
    <name type="scientific">Gracilimonas sediminicola</name>
    <dbReference type="NCBI Taxonomy" id="2952158"/>
    <lineage>
        <taxon>Bacteria</taxon>
        <taxon>Pseudomonadati</taxon>
        <taxon>Balneolota</taxon>
        <taxon>Balneolia</taxon>
        <taxon>Balneolales</taxon>
        <taxon>Balneolaceae</taxon>
        <taxon>Gracilimonas</taxon>
    </lineage>
</organism>
<dbReference type="RefSeq" id="WP_255135322.1">
    <property type="nucleotide sequence ID" value="NZ_JANDBC010000002.1"/>
</dbReference>
<comment type="similarity">
    <text evidence="1">Belongs to the PhzF family.</text>
</comment>
<dbReference type="AlphaFoldDB" id="A0A9X2RF33"/>
<dbReference type="SUPFAM" id="SSF54506">
    <property type="entry name" value="Diaminopimelate epimerase-like"/>
    <property type="match status" value="1"/>
</dbReference>
<dbReference type="Pfam" id="PF02567">
    <property type="entry name" value="PhzC-PhzF"/>
    <property type="match status" value="1"/>
</dbReference>
<proteinExistence type="inferred from homology"/>
<protein>
    <submittedName>
        <fullName evidence="4">PhzF family phenazine biosynthesis protein</fullName>
    </submittedName>
</protein>
<comment type="caution">
    <text evidence="4">The sequence shown here is derived from an EMBL/GenBank/DDBJ whole genome shotgun (WGS) entry which is preliminary data.</text>
</comment>
<evidence type="ECO:0000256" key="1">
    <source>
        <dbReference type="ARBA" id="ARBA00008270"/>
    </source>
</evidence>
<dbReference type="PIRSF" id="PIRSF016184">
    <property type="entry name" value="PhzC_PhzF"/>
    <property type="match status" value="1"/>
</dbReference>
<evidence type="ECO:0000313" key="5">
    <source>
        <dbReference type="Proteomes" id="UP001139125"/>
    </source>
</evidence>
<feature type="active site" evidence="3">
    <location>
        <position position="46"/>
    </location>
</feature>
<keyword evidence="5" id="KW-1185">Reference proteome</keyword>
<evidence type="ECO:0000256" key="2">
    <source>
        <dbReference type="ARBA" id="ARBA00023235"/>
    </source>
</evidence>
<dbReference type="PANTHER" id="PTHR13774:SF17">
    <property type="entry name" value="PHENAZINE BIOSYNTHESIS-LIKE DOMAIN-CONTAINING PROTEIN"/>
    <property type="match status" value="1"/>
</dbReference>
<evidence type="ECO:0000313" key="4">
    <source>
        <dbReference type="EMBL" id="MCP9292436.1"/>
    </source>
</evidence>
<gene>
    <name evidence="4" type="ORF">NM125_12685</name>
</gene>
<dbReference type="NCBIfam" id="TIGR00654">
    <property type="entry name" value="PhzF_family"/>
    <property type="match status" value="1"/>
</dbReference>
<dbReference type="EMBL" id="JANDBC010000002">
    <property type="protein sequence ID" value="MCP9292436.1"/>
    <property type="molecule type" value="Genomic_DNA"/>
</dbReference>
<dbReference type="Proteomes" id="UP001139125">
    <property type="component" value="Unassembled WGS sequence"/>
</dbReference>